<keyword evidence="1" id="KW-0472">Membrane</keyword>
<accession>A0ABD1KWB6</accession>
<feature type="transmembrane region" description="Helical" evidence="1">
    <location>
        <begin position="159"/>
        <end position="180"/>
    </location>
</feature>
<dbReference type="AlphaFoldDB" id="A0ABD1KWB6"/>
<keyword evidence="1" id="KW-0812">Transmembrane</keyword>
<evidence type="ECO:0000313" key="3">
    <source>
        <dbReference type="Proteomes" id="UP001591681"/>
    </source>
</evidence>
<reference evidence="2 3" key="1">
    <citation type="submission" date="2024-09" db="EMBL/GenBank/DDBJ databases">
        <title>A chromosome-level genome assembly of Gray's grenadier anchovy, Coilia grayii.</title>
        <authorList>
            <person name="Fu Z."/>
        </authorList>
    </citation>
    <scope>NUCLEOTIDE SEQUENCE [LARGE SCALE GENOMIC DNA]</scope>
    <source>
        <strain evidence="2">G4</strain>
        <tissue evidence="2">Muscle</tissue>
    </source>
</reference>
<sequence length="203" mass="22536">MATPTEDYYNLHHYFDLLSPNNDHEAYEYDIFDGDGFRHEIEGASGIDYGYRDEAFPNPQIRVAKWMDSDEDVIVGCFHDVHQKGHFVLAVDTGTNITLIDSGVPTRAGRMFNISVTPPVTFTCMLHTTYSGLLSSENYTLSQYGSESPMPSVSLSYKLFAGCTGIVLIAMSLVVIAVTLRGKRTAGPDKTTETNIYEETIIV</sequence>
<protein>
    <recommendedName>
        <fullName evidence="4">Peptidase A1 domain-containing protein</fullName>
    </recommendedName>
</protein>
<dbReference type="Proteomes" id="UP001591681">
    <property type="component" value="Unassembled WGS sequence"/>
</dbReference>
<name>A0ABD1KWB6_9TELE</name>
<keyword evidence="3" id="KW-1185">Reference proteome</keyword>
<evidence type="ECO:0008006" key="4">
    <source>
        <dbReference type="Google" id="ProtNLM"/>
    </source>
</evidence>
<keyword evidence="1" id="KW-1133">Transmembrane helix</keyword>
<evidence type="ECO:0000256" key="1">
    <source>
        <dbReference type="SAM" id="Phobius"/>
    </source>
</evidence>
<comment type="caution">
    <text evidence="2">The sequence shown here is derived from an EMBL/GenBank/DDBJ whole genome shotgun (WGS) entry which is preliminary data.</text>
</comment>
<gene>
    <name evidence="2" type="ORF">ACEWY4_000332</name>
</gene>
<proteinExistence type="predicted"/>
<evidence type="ECO:0000313" key="2">
    <source>
        <dbReference type="EMBL" id="KAL2103464.1"/>
    </source>
</evidence>
<dbReference type="EMBL" id="JBHFQA010000001">
    <property type="protein sequence ID" value="KAL2103464.1"/>
    <property type="molecule type" value="Genomic_DNA"/>
</dbReference>
<organism evidence="2 3">
    <name type="scientific">Coilia grayii</name>
    <name type="common">Gray's grenadier anchovy</name>
    <dbReference type="NCBI Taxonomy" id="363190"/>
    <lineage>
        <taxon>Eukaryota</taxon>
        <taxon>Metazoa</taxon>
        <taxon>Chordata</taxon>
        <taxon>Craniata</taxon>
        <taxon>Vertebrata</taxon>
        <taxon>Euteleostomi</taxon>
        <taxon>Actinopterygii</taxon>
        <taxon>Neopterygii</taxon>
        <taxon>Teleostei</taxon>
        <taxon>Clupei</taxon>
        <taxon>Clupeiformes</taxon>
        <taxon>Clupeoidei</taxon>
        <taxon>Engraulidae</taxon>
        <taxon>Coilinae</taxon>
        <taxon>Coilia</taxon>
    </lineage>
</organism>